<organism evidence="1">
    <name type="scientific">marine sediment metagenome</name>
    <dbReference type="NCBI Taxonomy" id="412755"/>
    <lineage>
        <taxon>unclassified sequences</taxon>
        <taxon>metagenomes</taxon>
        <taxon>ecological metagenomes</taxon>
    </lineage>
</organism>
<dbReference type="AlphaFoldDB" id="A0A0F9G8E4"/>
<name>A0A0F9G8E4_9ZZZZ</name>
<proteinExistence type="predicted"/>
<dbReference type="EMBL" id="LAZR01018752">
    <property type="protein sequence ID" value="KKL95144.1"/>
    <property type="molecule type" value="Genomic_DNA"/>
</dbReference>
<protein>
    <submittedName>
        <fullName evidence="1">Uncharacterized protein</fullName>
    </submittedName>
</protein>
<feature type="non-terminal residue" evidence="1">
    <location>
        <position position="22"/>
    </location>
</feature>
<reference evidence="1" key="1">
    <citation type="journal article" date="2015" name="Nature">
        <title>Complex archaea that bridge the gap between prokaryotes and eukaryotes.</title>
        <authorList>
            <person name="Spang A."/>
            <person name="Saw J.H."/>
            <person name="Jorgensen S.L."/>
            <person name="Zaremba-Niedzwiedzka K."/>
            <person name="Martijn J."/>
            <person name="Lind A.E."/>
            <person name="van Eijk R."/>
            <person name="Schleper C."/>
            <person name="Guy L."/>
            <person name="Ettema T.J."/>
        </authorList>
    </citation>
    <scope>NUCLEOTIDE SEQUENCE</scope>
</reference>
<evidence type="ECO:0000313" key="1">
    <source>
        <dbReference type="EMBL" id="KKL95144.1"/>
    </source>
</evidence>
<gene>
    <name evidence="1" type="ORF">LCGC14_1857590</name>
</gene>
<accession>A0A0F9G8E4</accession>
<comment type="caution">
    <text evidence="1">The sequence shown here is derived from an EMBL/GenBank/DDBJ whole genome shotgun (WGS) entry which is preliminary data.</text>
</comment>
<sequence length="22" mass="2641">MPILAKATVRILYSDYRIIYKL</sequence>